<dbReference type="Pfam" id="PF12040">
    <property type="entry name" value="DUF3526"/>
    <property type="match status" value="1"/>
</dbReference>
<name>A0ABY6IUC9_9BACT</name>
<protein>
    <submittedName>
        <fullName evidence="2">DUF3526 domain-containing protein</fullName>
    </submittedName>
</protein>
<feature type="transmembrane region" description="Helical" evidence="1">
    <location>
        <begin position="20"/>
        <end position="37"/>
    </location>
</feature>
<evidence type="ECO:0000313" key="3">
    <source>
        <dbReference type="Proteomes" id="UP001162741"/>
    </source>
</evidence>
<dbReference type="RefSeq" id="WP_264279468.1">
    <property type="nucleotide sequence ID" value="NZ_CP107006.1"/>
</dbReference>
<sequence>MKQFITLAQHEIKCLWRERAFQVLGALLALLSAYAIITSAGQYNTAYKEHLALSDSARHLLVHQKPKSAHMAGHYGHIVFKPATFLQAVDPGVNAYTGSTVRLEAHRQNEAVFIPAAGQSSLVRFGAFSFALLLQVVFPLLILFTCYRAIIADRENGTLKLLASQGVRMRKLIMAKAAAYTGIYWVFLLLAATAYAITFYAGQAADTTGDVIVRILVLVSVYAIYYALIVALTVFLSARAKSPSGLLVGLLAVWFIFTIIIPKTAASIGAQRAPLPTKLAFQEAIMQEKKNGIDGHDPQNDRTKRFKDSVLRAYGVDSAQQLPVKMGGLLMQADEDFNNMVYDRAMQRISRTIAAQNSIGALSGFVDPFMAVKNLSMGIAGTDMQHHFHFTTTVEDYRRVLIRDLNKLDAAKESEYKDEKGKLTNEYWEKVQDFQYESPAIRWSLSNYLPEMLALVIWITGTCALIWFTSNKISIA</sequence>
<keyword evidence="1" id="KW-0812">Transmembrane</keyword>
<proteinExistence type="predicted"/>
<feature type="transmembrane region" description="Helical" evidence="1">
    <location>
        <begin position="245"/>
        <end position="262"/>
    </location>
</feature>
<feature type="transmembrane region" description="Helical" evidence="1">
    <location>
        <begin position="177"/>
        <end position="200"/>
    </location>
</feature>
<dbReference type="PANTHER" id="PTHR43471:SF1">
    <property type="entry name" value="ABC TRANSPORTER PERMEASE PROTEIN NOSY-RELATED"/>
    <property type="match status" value="1"/>
</dbReference>
<dbReference type="Pfam" id="PF12679">
    <property type="entry name" value="ABC2_membrane_2"/>
    <property type="match status" value="1"/>
</dbReference>
<evidence type="ECO:0000313" key="2">
    <source>
        <dbReference type="EMBL" id="UYQ90972.1"/>
    </source>
</evidence>
<accession>A0ABY6IUC9</accession>
<gene>
    <name evidence="2" type="ORF">MKQ68_12800</name>
</gene>
<dbReference type="PANTHER" id="PTHR43471">
    <property type="entry name" value="ABC TRANSPORTER PERMEASE"/>
    <property type="match status" value="1"/>
</dbReference>
<dbReference type="Proteomes" id="UP001162741">
    <property type="component" value="Chromosome"/>
</dbReference>
<feature type="transmembrane region" description="Helical" evidence="1">
    <location>
        <begin position="125"/>
        <end position="150"/>
    </location>
</feature>
<evidence type="ECO:0000256" key="1">
    <source>
        <dbReference type="SAM" id="Phobius"/>
    </source>
</evidence>
<keyword evidence="1" id="KW-1133">Transmembrane helix</keyword>
<dbReference type="EMBL" id="CP107006">
    <property type="protein sequence ID" value="UYQ90972.1"/>
    <property type="molecule type" value="Genomic_DNA"/>
</dbReference>
<feature type="transmembrane region" description="Helical" evidence="1">
    <location>
        <begin position="448"/>
        <end position="468"/>
    </location>
</feature>
<keyword evidence="3" id="KW-1185">Reference proteome</keyword>
<dbReference type="InterPro" id="IPR021913">
    <property type="entry name" value="DUF3526"/>
</dbReference>
<feature type="transmembrane region" description="Helical" evidence="1">
    <location>
        <begin position="212"/>
        <end position="238"/>
    </location>
</feature>
<reference evidence="2" key="1">
    <citation type="submission" date="2022-10" db="EMBL/GenBank/DDBJ databases">
        <title>Chitinophaga sp. nov., isolated from soil.</title>
        <authorList>
            <person name="Jeon C.O."/>
        </authorList>
    </citation>
    <scope>NUCLEOTIDE SEQUENCE</scope>
    <source>
        <strain evidence="2">R8</strain>
    </source>
</reference>
<organism evidence="2 3">
    <name type="scientific">Chitinophaga horti</name>
    <dbReference type="NCBI Taxonomy" id="2920382"/>
    <lineage>
        <taxon>Bacteria</taxon>
        <taxon>Pseudomonadati</taxon>
        <taxon>Bacteroidota</taxon>
        <taxon>Chitinophagia</taxon>
        <taxon>Chitinophagales</taxon>
        <taxon>Chitinophagaceae</taxon>
        <taxon>Chitinophaga</taxon>
    </lineage>
</organism>
<keyword evidence="1" id="KW-0472">Membrane</keyword>